<dbReference type="AlphaFoldDB" id="A0A0R3KIY2"/>
<gene>
    <name evidence="2" type="ORF">CP49_33015</name>
</gene>
<dbReference type="Proteomes" id="UP000051913">
    <property type="component" value="Unassembled WGS sequence"/>
</dbReference>
<reference evidence="2 3" key="1">
    <citation type="submission" date="2014-03" db="EMBL/GenBank/DDBJ databases">
        <title>Bradyrhizobium valentinum sp. nov., isolated from effective nodules of Lupinus mariae-josephae, a lupine endemic of basic-lime soils in Eastern Spain.</title>
        <authorList>
            <person name="Duran D."/>
            <person name="Rey L."/>
            <person name="Navarro A."/>
            <person name="Busquets A."/>
            <person name="Imperial J."/>
            <person name="Ruiz-Argueso T."/>
        </authorList>
    </citation>
    <scope>NUCLEOTIDE SEQUENCE [LARGE SCALE GENOMIC DNA]</scope>
    <source>
        <strain evidence="2 3">LmjM3</strain>
    </source>
</reference>
<dbReference type="EMBL" id="LLXX01000229">
    <property type="protein sequence ID" value="KRQ92674.1"/>
    <property type="molecule type" value="Genomic_DNA"/>
</dbReference>
<organism evidence="2 3">
    <name type="scientific">Bradyrhizobium valentinum</name>
    <dbReference type="NCBI Taxonomy" id="1518501"/>
    <lineage>
        <taxon>Bacteria</taxon>
        <taxon>Pseudomonadati</taxon>
        <taxon>Pseudomonadota</taxon>
        <taxon>Alphaproteobacteria</taxon>
        <taxon>Hyphomicrobiales</taxon>
        <taxon>Nitrobacteraceae</taxon>
        <taxon>Bradyrhizobium</taxon>
    </lineage>
</organism>
<accession>A0A0R3KIY2</accession>
<proteinExistence type="predicted"/>
<feature type="region of interest" description="Disordered" evidence="1">
    <location>
        <begin position="27"/>
        <end position="48"/>
    </location>
</feature>
<keyword evidence="3" id="KW-1185">Reference proteome</keyword>
<evidence type="ECO:0000256" key="1">
    <source>
        <dbReference type="SAM" id="MobiDB-lite"/>
    </source>
</evidence>
<sequence length="91" mass="10245">MSGQVAVLTIWPDTSAVRRRRLVRTARRQRRATATGQAAPAHRQARGGRCSYVPTACVGAAYLSVARLIYIKRMALEFRCMLWRQQIGSLK</sequence>
<protein>
    <submittedName>
        <fullName evidence="2">Uncharacterized protein</fullName>
    </submittedName>
</protein>
<evidence type="ECO:0000313" key="2">
    <source>
        <dbReference type="EMBL" id="KRQ92674.1"/>
    </source>
</evidence>
<name>A0A0R3KIY2_9BRAD</name>
<feature type="compositionally biased region" description="Low complexity" evidence="1">
    <location>
        <begin position="32"/>
        <end position="42"/>
    </location>
</feature>
<evidence type="ECO:0000313" key="3">
    <source>
        <dbReference type="Proteomes" id="UP000051913"/>
    </source>
</evidence>
<comment type="caution">
    <text evidence="2">The sequence shown here is derived from an EMBL/GenBank/DDBJ whole genome shotgun (WGS) entry which is preliminary data.</text>
</comment>